<dbReference type="PANTHER" id="PTHR10335">
    <property type="entry name" value="RRNA 2-O-METHYLTRANSFERASE FIBRILLARIN"/>
    <property type="match status" value="1"/>
</dbReference>
<organism evidence="2 3">
    <name type="scientific">Orbilia brochopaga</name>
    <dbReference type="NCBI Taxonomy" id="3140254"/>
    <lineage>
        <taxon>Eukaryota</taxon>
        <taxon>Fungi</taxon>
        <taxon>Dikarya</taxon>
        <taxon>Ascomycota</taxon>
        <taxon>Pezizomycotina</taxon>
        <taxon>Orbiliomycetes</taxon>
        <taxon>Orbiliales</taxon>
        <taxon>Orbiliaceae</taxon>
        <taxon>Orbilia</taxon>
    </lineage>
</organism>
<accession>A0AAV9URL5</accession>
<gene>
    <name evidence="2" type="ORF">TWF696_007104</name>
</gene>
<dbReference type="AlphaFoldDB" id="A0AAV9URL5"/>
<dbReference type="InterPro" id="IPR018812">
    <property type="entry name" value="SAK_HAD"/>
</dbReference>
<dbReference type="EMBL" id="JAVHNQ010000005">
    <property type="protein sequence ID" value="KAK6347014.1"/>
    <property type="molecule type" value="Genomic_DNA"/>
</dbReference>
<dbReference type="GO" id="GO:0032040">
    <property type="term" value="C:small-subunit processome"/>
    <property type="evidence" value="ECO:0007669"/>
    <property type="project" value="TreeGrafter"/>
</dbReference>
<sequence>MGARSIFKLATIGSRGLRRALSESLLPYSQLVSQRQLFHPRGARRMASISAAEDVSDLEAWSIYAPPKPLPPTDKIKSICVIDFDNTLYQSPTPSNIWDRTSIGILRDQDHLLGGGWWQTPSILDATIAPDDSGAQTNSDTILAHSFPDRWNEQMMNVARKAIEEPRTLSVLLTGRSRKLFSKTILKILENGGLNFDMVVLKQAHPSLGTRFPTTMGFKTGFLTSLLKKYHQATKISIYDDRPYHFRQFKEFGEDFNRNLRDHSTSRSRIKFDCQYVAETHKNLNVLEEIKQVKFMLRRHNKLAQSLDFVQEPPPARLLKRVSKTGYMLSPQTTSGLLERFPARPQRGYINTELFGTCVPIKSGKCDPRELEALGGIGSRVGFETVSYGSYDDCIWAVRVRPTSPDAIISTADETPTVLLSKRAYVPDYYVNRIDNWEDVSPDDPRYLKFTAIIGEQLRLQISVTRIYPSETMVDTKNIYRAAQAILPRSVEK</sequence>
<dbReference type="PANTHER" id="PTHR10335:SF23">
    <property type="entry name" value="OB FOLD-CONTAINING PROTEIN, NUCLEIC ACID BINDING"/>
    <property type="match status" value="1"/>
</dbReference>
<dbReference type="GO" id="GO:1990259">
    <property type="term" value="F:histone H2AQ104 methyltransferase activity"/>
    <property type="evidence" value="ECO:0007669"/>
    <property type="project" value="TreeGrafter"/>
</dbReference>
<feature type="domain" description="Swiss Army Knife RNA repair protein HAD" evidence="1">
    <location>
        <begin position="91"/>
        <end position="302"/>
    </location>
</feature>
<evidence type="ECO:0000313" key="3">
    <source>
        <dbReference type="Proteomes" id="UP001375240"/>
    </source>
</evidence>
<dbReference type="GO" id="GO:0031428">
    <property type="term" value="C:box C/D methylation guide snoRNP complex"/>
    <property type="evidence" value="ECO:0007669"/>
    <property type="project" value="TreeGrafter"/>
</dbReference>
<dbReference type="GO" id="GO:0003723">
    <property type="term" value="F:RNA binding"/>
    <property type="evidence" value="ECO:0007669"/>
    <property type="project" value="TreeGrafter"/>
</dbReference>
<dbReference type="GO" id="GO:0000494">
    <property type="term" value="P:box C/D sno(s)RNA 3'-end processing"/>
    <property type="evidence" value="ECO:0007669"/>
    <property type="project" value="TreeGrafter"/>
</dbReference>
<dbReference type="Proteomes" id="UP001375240">
    <property type="component" value="Unassembled WGS sequence"/>
</dbReference>
<protein>
    <recommendedName>
        <fullName evidence="1">Swiss Army Knife RNA repair protein HAD domain-containing protein</fullName>
    </recommendedName>
</protein>
<dbReference type="Pfam" id="PF10307">
    <property type="entry name" value="HAD_SAK_1"/>
    <property type="match status" value="1"/>
</dbReference>
<reference evidence="2 3" key="1">
    <citation type="submission" date="2019-10" db="EMBL/GenBank/DDBJ databases">
        <authorList>
            <person name="Palmer J.M."/>
        </authorList>
    </citation>
    <scope>NUCLEOTIDE SEQUENCE [LARGE SCALE GENOMIC DNA]</scope>
    <source>
        <strain evidence="2 3">TWF696</strain>
    </source>
</reference>
<proteinExistence type="predicted"/>
<keyword evidence="3" id="KW-1185">Reference proteome</keyword>
<name>A0AAV9URL5_9PEZI</name>
<dbReference type="GO" id="GO:0008649">
    <property type="term" value="F:rRNA methyltransferase activity"/>
    <property type="evidence" value="ECO:0007669"/>
    <property type="project" value="TreeGrafter"/>
</dbReference>
<evidence type="ECO:0000313" key="2">
    <source>
        <dbReference type="EMBL" id="KAK6347014.1"/>
    </source>
</evidence>
<comment type="caution">
    <text evidence="2">The sequence shown here is derived from an EMBL/GenBank/DDBJ whole genome shotgun (WGS) entry which is preliminary data.</text>
</comment>
<evidence type="ECO:0000259" key="1">
    <source>
        <dbReference type="Pfam" id="PF10307"/>
    </source>
</evidence>